<feature type="compositionally biased region" description="Polar residues" evidence="1">
    <location>
        <begin position="117"/>
        <end position="129"/>
    </location>
</feature>
<reference evidence="4" key="1">
    <citation type="submission" date="2025-08" db="UniProtKB">
        <authorList>
            <consortium name="RefSeq"/>
        </authorList>
    </citation>
    <scope>IDENTIFICATION</scope>
</reference>
<keyword evidence="2" id="KW-0472">Membrane</keyword>
<evidence type="ECO:0000256" key="1">
    <source>
        <dbReference type="SAM" id="MobiDB-lite"/>
    </source>
</evidence>
<feature type="region of interest" description="Disordered" evidence="1">
    <location>
        <begin position="111"/>
        <end position="183"/>
    </location>
</feature>
<feature type="region of interest" description="Disordered" evidence="1">
    <location>
        <begin position="275"/>
        <end position="415"/>
    </location>
</feature>
<proteinExistence type="predicted"/>
<dbReference type="GeneID" id="101847993"/>
<gene>
    <name evidence="4" type="primary">LOC101847993</name>
</gene>
<feature type="compositionally biased region" description="Polar residues" evidence="1">
    <location>
        <begin position="601"/>
        <end position="619"/>
    </location>
</feature>
<keyword evidence="2" id="KW-0812">Transmembrane</keyword>
<organism evidence="3 4">
    <name type="scientific">Aplysia californica</name>
    <name type="common">California sea hare</name>
    <dbReference type="NCBI Taxonomy" id="6500"/>
    <lineage>
        <taxon>Eukaryota</taxon>
        <taxon>Metazoa</taxon>
        <taxon>Spiralia</taxon>
        <taxon>Lophotrochozoa</taxon>
        <taxon>Mollusca</taxon>
        <taxon>Gastropoda</taxon>
        <taxon>Heterobranchia</taxon>
        <taxon>Euthyneura</taxon>
        <taxon>Tectipleura</taxon>
        <taxon>Aplysiida</taxon>
        <taxon>Aplysioidea</taxon>
        <taxon>Aplysiidae</taxon>
        <taxon>Aplysia</taxon>
    </lineage>
</organism>
<feature type="region of interest" description="Disordered" evidence="1">
    <location>
        <begin position="669"/>
        <end position="692"/>
    </location>
</feature>
<feature type="compositionally biased region" description="Basic residues" evidence="1">
    <location>
        <begin position="387"/>
        <end position="399"/>
    </location>
</feature>
<dbReference type="Proteomes" id="UP000694888">
    <property type="component" value="Unplaced"/>
</dbReference>
<feature type="compositionally biased region" description="Polar residues" evidence="1">
    <location>
        <begin position="529"/>
        <end position="561"/>
    </location>
</feature>
<name>A0ABM1A9M3_APLCA</name>
<feature type="compositionally biased region" description="Polar residues" evidence="1">
    <location>
        <begin position="574"/>
        <end position="586"/>
    </location>
</feature>
<feature type="region of interest" description="Disordered" evidence="1">
    <location>
        <begin position="428"/>
        <end position="629"/>
    </location>
</feature>
<evidence type="ECO:0000313" key="3">
    <source>
        <dbReference type="Proteomes" id="UP000694888"/>
    </source>
</evidence>
<feature type="transmembrane region" description="Helical" evidence="2">
    <location>
        <begin position="40"/>
        <end position="60"/>
    </location>
</feature>
<sequence>MTSSESAVVAVVEECKDGSGANNSLALLTKDDHQDTELGAVMYIIAVLTFYSLALVVMIVKYLKTERKEMEEEIQLEKFFKGIPSKRIEHERDAVNRVAIHAFHTLTAARGHGPDSVLNSARSSYTEHLNSSRDSDDHELHGYPDDPQTRRASQHSLHPYDRVTHAHAGGHPTHFRRGSHENLGQGHMCQVTANALEGHLNGEDDYRLGTDGESYVQFRPSDLADDGCFSDEEYGRHSLYSPPYTSADGFNEREEAYNQATPFLQKDRNANAVKGYGSERVTPAVSTSERGKDRHVMWSSNDMDNDSDGCLQSPDRAAVFPSKNSEHSVKFQVVNETAGPHVNPRSTKQQKLDRTSAPPRSHTSSETADDSCASCLSTGRSSDQRDHKKKEKSGSKSRVRIPQISITRSSTSGDISVPAIDYKIGKSHHTSAESAAESGGGKNSGKGFPKPAKRTLFARSSASKDKKSGQKGAAKHAQSKNAPEKDLSKPGIPESYSSREADQAVVMSDTQSYDSSSSLLPRGDKGNTSDDSPANSPVRVLNNSAAQSKKSLSFNAALNSSKGKRESLPPVDMNPSTYASALSRQPNKSKDGANKNPAQLPPSSTAVVSNSARPDNGTSVPRYPAKQPRSTLPFVVNSSFATSAVSPSVSTTTTTTTTNATTIAAAATTTTTTATPTTTAHPAAASPTTSTTRDNSLVIANAATAMTLPASTSQVAMTSSSAAAVLPCAATEAERDGNGREDPKSPDDASVSSGQSVINVGAPQTVGTVVRFADAASTPPPGGFLVTDL</sequence>
<evidence type="ECO:0000313" key="4">
    <source>
        <dbReference type="RefSeq" id="XP_012943463.1"/>
    </source>
</evidence>
<feature type="compositionally biased region" description="Basic and acidic residues" evidence="1">
    <location>
        <begin position="732"/>
        <end position="747"/>
    </location>
</feature>
<evidence type="ECO:0000256" key="2">
    <source>
        <dbReference type="SAM" id="Phobius"/>
    </source>
</evidence>
<protein>
    <submittedName>
        <fullName evidence="4">Mucin-5AC</fullName>
    </submittedName>
</protein>
<feature type="compositionally biased region" description="Basic and acidic residues" evidence="1">
    <location>
        <begin position="130"/>
        <end position="149"/>
    </location>
</feature>
<keyword evidence="2" id="KW-1133">Transmembrane helix</keyword>
<feature type="compositionally biased region" description="Low complexity" evidence="1">
    <location>
        <begin position="508"/>
        <end position="518"/>
    </location>
</feature>
<feature type="compositionally biased region" description="Polar residues" evidence="1">
    <location>
        <begin position="404"/>
        <end position="414"/>
    </location>
</feature>
<accession>A0ABM1A9M3</accession>
<feature type="region of interest" description="Disordered" evidence="1">
    <location>
        <begin position="729"/>
        <end position="763"/>
    </location>
</feature>
<keyword evidence="3" id="KW-1185">Reference proteome</keyword>
<dbReference type="RefSeq" id="XP_012943463.1">
    <property type="nucleotide sequence ID" value="XM_013088009.2"/>
</dbReference>